<organism evidence="2 3">
    <name type="scientific">Hohenbuehelia grisea</name>
    <dbReference type="NCBI Taxonomy" id="104357"/>
    <lineage>
        <taxon>Eukaryota</taxon>
        <taxon>Fungi</taxon>
        <taxon>Dikarya</taxon>
        <taxon>Basidiomycota</taxon>
        <taxon>Agaricomycotina</taxon>
        <taxon>Agaricomycetes</taxon>
        <taxon>Agaricomycetidae</taxon>
        <taxon>Agaricales</taxon>
        <taxon>Pleurotineae</taxon>
        <taxon>Pleurotaceae</taxon>
        <taxon>Hohenbuehelia</taxon>
    </lineage>
</organism>
<keyword evidence="3" id="KW-1185">Reference proteome</keyword>
<feature type="region of interest" description="Disordered" evidence="1">
    <location>
        <begin position="157"/>
        <end position="206"/>
    </location>
</feature>
<proteinExistence type="predicted"/>
<evidence type="ECO:0000313" key="3">
    <source>
        <dbReference type="Proteomes" id="UP001556367"/>
    </source>
</evidence>
<evidence type="ECO:0000313" key="2">
    <source>
        <dbReference type="EMBL" id="KAL0959260.1"/>
    </source>
</evidence>
<gene>
    <name evidence="2" type="ORF">HGRIS_014531</name>
</gene>
<dbReference type="Proteomes" id="UP001556367">
    <property type="component" value="Unassembled WGS sequence"/>
</dbReference>
<comment type="caution">
    <text evidence="2">The sequence shown here is derived from an EMBL/GenBank/DDBJ whole genome shotgun (WGS) entry which is preliminary data.</text>
</comment>
<reference evidence="3" key="1">
    <citation type="submission" date="2024-06" db="EMBL/GenBank/DDBJ databases">
        <title>Multi-omics analyses provide insights into the biosynthesis of the anticancer antibiotic pleurotin in Hohenbuehelia grisea.</title>
        <authorList>
            <person name="Weaver J.A."/>
            <person name="Alberti F."/>
        </authorList>
    </citation>
    <scope>NUCLEOTIDE SEQUENCE [LARGE SCALE GENOMIC DNA]</scope>
    <source>
        <strain evidence="3">T-177</strain>
    </source>
</reference>
<name>A0ABR3JVP9_9AGAR</name>
<dbReference type="EMBL" id="JASNQZ010000003">
    <property type="protein sequence ID" value="KAL0959260.1"/>
    <property type="molecule type" value="Genomic_DNA"/>
</dbReference>
<protein>
    <submittedName>
        <fullName evidence="2">Uncharacterized protein</fullName>
    </submittedName>
</protein>
<sequence>MTLHTEDFDNSMTTRGLALREICHTLWYTPDFRYLVDRILAQKGIGSSAEERAIYATSSFNLTPVQVGGDSNPRGSVWQLTGEPICDDPEDHKALLSIVRRCTYLIQEMHLLEVKRLFNPCEWCKSEMHPYQTCPVPHVDNWLGPETDNDMIAAAVGNGGTRPNRGRGGQARGNWNGRSRGTTRGRGSTRGGARGNTRGRGRARGF</sequence>
<feature type="compositionally biased region" description="Low complexity" evidence="1">
    <location>
        <begin position="172"/>
        <end position="186"/>
    </location>
</feature>
<evidence type="ECO:0000256" key="1">
    <source>
        <dbReference type="SAM" id="MobiDB-lite"/>
    </source>
</evidence>
<feature type="compositionally biased region" description="Basic residues" evidence="1">
    <location>
        <begin position="197"/>
        <end position="206"/>
    </location>
</feature>
<accession>A0ABR3JVP9</accession>